<evidence type="ECO:0000256" key="5">
    <source>
        <dbReference type="ARBA" id="ARBA00022989"/>
    </source>
</evidence>
<proteinExistence type="predicted"/>
<dbReference type="RefSeq" id="WP_150042582.1">
    <property type="nucleotide sequence ID" value="NZ_OW485601.1"/>
</dbReference>
<feature type="transmembrane region" description="Helical" evidence="7">
    <location>
        <begin position="304"/>
        <end position="320"/>
    </location>
</feature>
<dbReference type="AlphaFoldDB" id="A0A5M6IQ04"/>
<dbReference type="SUPFAM" id="SSF116726">
    <property type="entry name" value="TrkA C-terminal domain-like"/>
    <property type="match status" value="2"/>
</dbReference>
<feature type="transmembrane region" description="Helical" evidence="7">
    <location>
        <begin position="43"/>
        <end position="69"/>
    </location>
</feature>
<dbReference type="Gene3D" id="3.30.70.1450">
    <property type="entry name" value="Regulator of K+ conductance, C-terminal domain"/>
    <property type="match status" value="2"/>
</dbReference>
<feature type="transmembrane region" description="Helical" evidence="7">
    <location>
        <begin position="12"/>
        <end position="31"/>
    </location>
</feature>
<dbReference type="PROSITE" id="PS01271">
    <property type="entry name" value="NA_SULFATE"/>
    <property type="match status" value="1"/>
</dbReference>
<evidence type="ECO:0000256" key="7">
    <source>
        <dbReference type="SAM" id="Phobius"/>
    </source>
</evidence>
<keyword evidence="6 7" id="KW-0472">Membrane</keyword>
<feature type="transmembrane region" description="Helical" evidence="7">
    <location>
        <begin position="436"/>
        <end position="454"/>
    </location>
</feature>
<reference evidence="9 10" key="1">
    <citation type="submission" date="2019-09" db="EMBL/GenBank/DDBJ databases">
        <title>Genome sequence of Rhodovastum atsumiense, a diverse member of the Acetobacteraceae family of non-sulfur purple photosynthetic bacteria.</title>
        <authorList>
            <person name="Meyer T."/>
            <person name="Kyndt J."/>
        </authorList>
    </citation>
    <scope>NUCLEOTIDE SEQUENCE [LARGE SCALE GENOMIC DNA]</scope>
    <source>
        <strain evidence="9 10">DSM 21279</strain>
    </source>
</reference>
<gene>
    <name evidence="9" type="ORF">F1189_19700</name>
</gene>
<dbReference type="InterPro" id="IPR006037">
    <property type="entry name" value="RCK_C"/>
</dbReference>
<dbReference type="EMBL" id="VWPK01000034">
    <property type="protein sequence ID" value="KAA5610336.1"/>
    <property type="molecule type" value="Genomic_DNA"/>
</dbReference>
<evidence type="ECO:0000256" key="4">
    <source>
        <dbReference type="ARBA" id="ARBA00022737"/>
    </source>
</evidence>
<feature type="transmembrane region" description="Helical" evidence="7">
    <location>
        <begin position="474"/>
        <end position="494"/>
    </location>
</feature>
<dbReference type="PROSITE" id="PS51202">
    <property type="entry name" value="RCK_C"/>
    <property type="match status" value="2"/>
</dbReference>
<keyword evidence="5 7" id="KW-1133">Transmembrane helix</keyword>
<dbReference type="GO" id="GO:0005886">
    <property type="term" value="C:plasma membrane"/>
    <property type="evidence" value="ECO:0007669"/>
    <property type="project" value="TreeGrafter"/>
</dbReference>
<evidence type="ECO:0000313" key="9">
    <source>
        <dbReference type="EMBL" id="KAA5610336.1"/>
    </source>
</evidence>
<dbReference type="GO" id="GO:0008324">
    <property type="term" value="F:monoatomic cation transmembrane transporter activity"/>
    <property type="evidence" value="ECO:0007669"/>
    <property type="project" value="InterPro"/>
</dbReference>
<feature type="transmembrane region" description="Helical" evidence="7">
    <location>
        <begin position="89"/>
        <end position="108"/>
    </location>
</feature>
<evidence type="ECO:0000259" key="8">
    <source>
        <dbReference type="PROSITE" id="PS51202"/>
    </source>
</evidence>
<name>A0A5M6IQ04_9PROT</name>
<organism evidence="9 10">
    <name type="scientific">Rhodovastum atsumiense</name>
    <dbReference type="NCBI Taxonomy" id="504468"/>
    <lineage>
        <taxon>Bacteria</taxon>
        <taxon>Pseudomonadati</taxon>
        <taxon>Pseudomonadota</taxon>
        <taxon>Alphaproteobacteria</taxon>
        <taxon>Acetobacterales</taxon>
        <taxon>Acetobacteraceae</taxon>
        <taxon>Rhodovastum</taxon>
    </lineage>
</organism>
<keyword evidence="3 7" id="KW-0812">Transmembrane</keyword>
<dbReference type="Pfam" id="PF03600">
    <property type="entry name" value="CitMHS"/>
    <property type="match status" value="1"/>
</dbReference>
<evidence type="ECO:0000256" key="1">
    <source>
        <dbReference type="ARBA" id="ARBA00004141"/>
    </source>
</evidence>
<comment type="caution">
    <text evidence="9">The sequence shown here is derived from an EMBL/GenBank/DDBJ whole genome shotgun (WGS) entry which is preliminary data.</text>
</comment>
<accession>A0A5M6IQ04</accession>
<feature type="transmembrane region" description="Helical" evidence="7">
    <location>
        <begin position="408"/>
        <end position="429"/>
    </location>
</feature>
<dbReference type="InterPro" id="IPR051679">
    <property type="entry name" value="DASS-Related_Transporters"/>
</dbReference>
<dbReference type="PANTHER" id="PTHR43652:SF2">
    <property type="entry name" value="BASIC AMINO ACID ANTIPORTER YFCC-RELATED"/>
    <property type="match status" value="1"/>
</dbReference>
<dbReference type="GO" id="GO:0006813">
    <property type="term" value="P:potassium ion transport"/>
    <property type="evidence" value="ECO:0007669"/>
    <property type="project" value="InterPro"/>
</dbReference>
<dbReference type="InterPro" id="IPR031312">
    <property type="entry name" value="Na/sul_symport_CS"/>
</dbReference>
<keyword evidence="4" id="KW-0677">Repeat</keyword>
<protein>
    <submittedName>
        <fullName evidence="9">SLC13 family permease</fullName>
    </submittedName>
</protein>
<feature type="transmembrane region" description="Helical" evidence="7">
    <location>
        <begin position="377"/>
        <end position="402"/>
    </location>
</feature>
<dbReference type="Pfam" id="PF02080">
    <property type="entry name" value="TrkA_C"/>
    <property type="match status" value="2"/>
</dbReference>
<evidence type="ECO:0000256" key="2">
    <source>
        <dbReference type="ARBA" id="ARBA00022448"/>
    </source>
</evidence>
<dbReference type="Proteomes" id="UP000325255">
    <property type="component" value="Unassembled WGS sequence"/>
</dbReference>
<feature type="transmembrane region" description="Helical" evidence="7">
    <location>
        <begin position="327"/>
        <end position="345"/>
    </location>
</feature>
<keyword evidence="2" id="KW-0813">Transport</keyword>
<dbReference type="OrthoDB" id="9809303at2"/>
<sequence>MQVGTLTACVTLLSAFMKNVGTLGVFMPIALRTAARSERSPSIYLMPLAFGSLIGGTITQIGTSPNLLISQVRRDLGGEAFGMFDFTPVGLPLALLATVFLAVGWRLIPRKDAALRADTACEGVTSEVTVPADSPLVGRTLGQMEEQGAGDIVTIELVRAAERHPAPDPAIPIEGGDLLLLQVDPVALRPLLESGQLALAAARDLPPAPGPGGMETVEAVVLTDSPLVGQSARSLCLRTEHGVNLLAIGRNGRRIRTRLRDTRLRSGDLLVLQGRGFALADTLTVLGCLPVSVRSLAPRPRRSGAFSLAILVVVLVLASTRMLPVDLAFFLGAVAVVVVGAVTPGEAYEAIDWPIVVMLGCLIPVGEALHRTGAADLLGALLSSLAHGLPPILALGLMLVASMAVTPFLHHAAAVVVMGPMAAAVAGNLGLSQDAFLMAVALGASCDFLTPIGHQNNLLVMGPGGYSFGDYWRLGLPLSVLVAVMGTGLIALVWGV</sequence>
<dbReference type="InterPro" id="IPR004680">
    <property type="entry name" value="Cit_transptr-like_dom"/>
</dbReference>
<feature type="domain" description="RCK C-terminal" evidence="8">
    <location>
        <begin position="203"/>
        <end position="289"/>
    </location>
</feature>
<dbReference type="InterPro" id="IPR036721">
    <property type="entry name" value="RCK_C_sf"/>
</dbReference>
<evidence type="ECO:0000313" key="10">
    <source>
        <dbReference type="Proteomes" id="UP000325255"/>
    </source>
</evidence>
<feature type="domain" description="RCK C-terminal" evidence="8">
    <location>
        <begin position="112"/>
        <end position="197"/>
    </location>
</feature>
<evidence type="ECO:0000256" key="3">
    <source>
        <dbReference type="ARBA" id="ARBA00022692"/>
    </source>
</evidence>
<keyword evidence="10" id="KW-1185">Reference proteome</keyword>
<comment type="subcellular location">
    <subcellularLocation>
        <location evidence="1">Membrane</location>
        <topology evidence="1">Multi-pass membrane protein</topology>
    </subcellularLocation>
</comment>
<evidence type="ECO:0000256" key="6">
    <source>
        <dbReference type="ARBA" id="ARBA00023136"/>
    </source>
</evidence>
<dbReference type="PANTHER" id="PTHR43652">
    <property type="entry name" value="BASIC AMINO ACID ANTIPORTER YFCC-RELATED"/>
    <property type="match status" value="1"/>
</dbReference>